<gene>
    <name evidence="2" type="ORF">H9S92_09055</name>
</gene>
<keyword evidence="1" id="KW-0812">Transmembrane</keyword>
<dbReference type="EMBL" id="JACSIT010000096">
    <property type="protein sequence ID" value="MBC6994309.1"/>
    <property type="molecule type" value="Genomic_DNA"/>
</dbReference>
<sequence length="184" mass="21615">MFANIFTILADDKPLWVEMIGMLIPIGLAAWGFVRAFRAWERQKKREIDLNLEQQRYESKLAACRGIWPLLAYLSMWENDKTVFVKRKNSWYFRKAQARDFLIKFPDAYFQQGHGIFIPAESRDGLYHFRNIVYSILLKSSDESVSEVLLTDQGIADVRVPELREKVTTSLKNMLIDSRIDFKE</sequence>
<keyword evidence="1" id="KW-1133">Transmembrane helix</keyword>
<feature type="transmembrane region" description="Helical" evidence="1">
    <location>
        <begin position="15"/>
        <end position="37"/>
    </location>
</feature>
<evidence type="ECO:0000256" key="1">
    <source>
        <dbReference type="SAM" id="Phobius"/>
    </source>
</evidence>
<name>A0A923PN21_9BACT</name>
<comment type="caution">
    <text evidence="2">The sequence shown here is derived from an EMBL/GenBank/DDBJ whole genome shotgun (WGS) entry which is preliminary data.</text>
</comment>
<accession>A0A923PN21</accession>
<keyword evidence="3" id="KW-1185">Reference proteome</keyword>
<evidence type="ECO:0000313" key="2">
    <source>
        <dbReference type="EMBL" id="MBC6994309.1"/>
    </source>
</evidence>
<dbReference type="Proteomes" id="UP000650081">
    <property type="component" value="Unassembled WGS sequence"/>
</dbReference>
<evidence type="ECO:0000313" key="3">
    <source>
        <dbReference type="Proteomes" id="UP000650081"/>
    </source>
</evidence>
<reference evidence="2" key="1">
    <citation type="submission" date="2020-08" db="EMBL/GenBank/DDBJ databases">
        <title>Lewinella bacteria from marine environments.</title>
        <authorList>
            <person name="Zhong Y."/>
        </authorList>
    </citation>
    <scope>NUCLEOTIDE SEQUENCE</scope>
    <source>
        <strain evidence="2">KCTC 42187</strain>
    </source>
</reference>
<dbReference type="NCBIfam" id="NF040556">
    <property type="entry name" value="CAS_Csx28"/>
    <property type="match status" value="1"/>
</dbReference>
<dbReference type="RefSeq" id="WP_187466390.1">
    <property type="nucleotide sequence ID" value="NZ_JACSIT010000096.1"/>
</dbReference>
<organism evidence="2 3">
    <name type="scientific">Neolewinella lacunae</name>
    <dbReference type="NCBI Taxonomy" id="1517758"/>
    <lineage>
        <taxon>Bacteria</taxon>
        <taxon>Pseudomonadati</taxon>
        <taxon>Bacteroidota</taxon>
        <taxon>Saprospiria</taxon>
        <taxon>Saprospirales</taxon>
        <taxon>Lewinellaceae</taxon>
        <taxon>Neolewinella</taxon>
    </lineage>
</organism>
<dbReference type="AlphaFoldDB" id="A0A923PN21"/>
<proteinExistence type="predicted"/>
<protein>
    <submittedName>
        <fullName evidence="2">Uncharacterized protein</fullName>
    </submittedName>
</protein>
<keyword evidence="1" id="KW-0472">Membrane</keyword>